<proteinExistence type="predicted"/>
<feature type="transmembrane region" description="Helical" evidence="1">
    <location>
        <begin position="109"/>
        <end position="127"/>
    </location>
</feature>
<gene>
    <name evidence="2" type="ORF">KC622_02080</name>
</gene>
<protein>
    <submittedName>
        <fullName evidence="2">DUF2177 family protein</fullName>
    </submittedName>
</protein>
<name>A0A955I1X9_9BACT</name>
<comment type="caution">
    <text evidence="2">The sequence shown here is derived from an EMBL/GenBank/DDBJ whole genome shotgun (WGS) entry which is preliminary data.</text>
</comment>
<dbReference type="Pfam" id="PF09945">
    <property type="entry name" value="DUF2177"/>
    <property type="match status" value="1"/>
</dbReference>
<keyword evidence="1" id="KW-0472">Membrane</keyword>
<evidence type="ECO:0000313" key="2">
    <source>
        <dbReference type="EMBL" id="MCA9375098.1"/>
    </source>
</evidence>
<evidence type="ECO:0000313" key="3">
    <source>
        <dbReference type="Proteomes" id="UP000748332"/>
    </source>
</evidence>
<dbReference type="EMBL" id="JAGQLM010000084">
    <property type="protein sequence ID" value="MCA9375098.1"/>
    <property type="molecule type" value="Genomic_DNA"/>
</dbReference>
<reference evidence="2" key="1">
    <citation type="submission" date="2020-04" db="EMBL/GenBank/DDBJ databases">
        <authorList>
            <person name="Zhang T."/>
        </authorList>
    </citation>
    <scope>NUCLEOTIDE SEQUENCE</scope>
    <source>
        <strain evidence="2">HKST-UBA16</strain>
    </source>
</reference>
<feature type="transmembrane region" description="Helical" evidence="1">
    <location>
        <begin position="41"/>
        <end position="63"/>
    </location>
</feature>
<evidence type="ECO:0000256" key="1">
    <source>
        <dbReference type="SAM" id="Phobius"/>
    </source>
</evidence>
<dbReference type="InterPro" id="IPR018687">
    <property type="entry name" value="DUF2177_membr"/>
</dbReference>
<keyword evidence="1" id="KW-1133">Transmembrane helix</keyword>
<sequence>MFIKLFLISLPVFFVIDMVWLGLVAKSFYRDQIGFLMTPNINWVAAIIFYLIFIAGLVFFVIVPAVEKGSWMYALTIGALFGFITYATYDLTNLATLKDWPLLVTLVDLVWGAVLGALVSFLTYSIFTKFFGT</sequence>
<feature type="transmembrane region" description="Helical" evidence="1">
    <location>
        <begin position="70"/>
        <end position="89"/>
    </location>
</feature>
<keyword evidence="1" id="KW-0812">Transmembrane</keyword>
<accession>A0A955I1X9</accession>
<organism evidence="2 3">
    <name type="scientific">Candidatus Dojkabacteria bacterium</name>
    <dbReference type="NCBI Taxonomy" id="2099670"/>
    <lineage>
        <taxon>Bacteria</taxon>
        <taxon>Candidatus Dojkabacteria</taxon>
    </lineage>
</organism>
<dbReference type="AlphaFoldDB" id="A0A955I1X9"/>
<dbReference type="Proteomes" id="UP000748332">
    <property type="component" value="Unassembled WGS sequence"/>
</dbReference>
<reference evidence="2" key="2">
    <citation type="journal article" date="2021" name="Microbiome">
        <title>Successional dynamics and alternative stable states in a saline activated sludge microbial community over 9 years.</title>
        <authorList>
            <person name="Wang Y."/>
            <person name="Ye J."/>
            <person name="Ju F."/>
            <person name="Liu L."/>
            <person name="Boyd J.A."/>
            <person name="Deng Y."/>
            <person name="Parks D.H."/>
            <person name="Jiang X."/>
            <person name="Yin X."/>
            <person name="Woodcroft B.J."/>
            <person name="Tyson G.W."/>
            <person name="Hugenholtz P."/>
            <person name="Polz M.F."/>
            <person name="Zhang T."/>
        </authorList>
    </citation>
    <scope>NUCLEOTIDE SEQUENCE</scope>
    <source>
        <strain evidence="2">HKST-UBA16</strain>
    </source>
</reference>